<reference evidence="3 4" key="1">
    <citation type="submission" date="2021-11" db="EMBL/GenBank/DDBJ databases">
        <title>Draft genome sequence of Actinomycetospora sp. SF1 isolated from the rhizosphere soil.</title>
        <authorList>
            <person name="Duangmal K."/>
            <person name="Chantavorakit T."/>
        </authorList>
    </citation>
    <scope>NUCLEOTIDE SEQUENCE [LARGE SCALE GENOMIC DNA]</scope>
    <source>
        <strain evidence="3 4">TBRC 5722</strain>
    </source>
</reference>
<name>A0ABS8P809_9PSEU</name>
<dbReference type="GO" id="GO:0016787">
    <property type="term" value="F:hydrolase activity"/>
    <property type="evidence" value="ECO:0007669"/>
    <property type="project" value="UniProtKB-KW"/>
</dbReference>
<dbReference type="CDD" id="cd07197">
    <property type="entry name" value="nitrilase"/>
    <property type="match status" value="1"/>
</dbReference>
<dbReference type="InterPro" id="IPR050345">
    <property type="entry name" value="Aliph_Amidase/BUP"/>
</dbReference>
<dbReference type="RefSeq" id="WP_230734347.1">
    <property type="nucleotide sequence ID" value="NZ_JAJNDB010000002.1"/>
</dbReference>
<dbReference type="InterPro" id="IPR003010">
    <property type="entry name" value="C-N_Hydrolase"/>
</dbReference>
<dbReference type="Proteomes" id="UP001199469">
    <property type="component" value="Unassembled WGS sequence"/>
</dbReference>
<organism evidence="3 4">
    <name type="scientific">Actinomycetospora endophytica</name>
    <dbReference type="NCBI Taxonomy" id="2291215"/>
    <lineage>
        <taxon>Bacteria</taxon>
        <taxon>Bacillati</taxon>
        <taxon>Actinomycetota</taxon>
        <taxon>Actinomycetes</taxon>
        <taxon>Pseudonocardiales</taxon>
        <taxon>Pseudonocardiaceae</taxon>
        <taxon>Actinomycetospora</taxon>
    </lineage>
</organism>
<dbReference type="EMBL" id="JAJNDB010000002">
    <property type="protein sequence ID" value="MCD2194402.1"/>
    <property type="molecule type" value="Genomic_DNA"/>
</dbReference>
<feature type="domain" description="CN hydrolase" evidence="2">
    <location>
        <begin position="3"/>
        <end position="253"/>
    </location>
</feature>
<evidence type="ECO:0000259" key="2">
    <source>
        <dbReference type="PROSITE" id="PS50263"/>
    </source>
</evidence>
<protein>
    <submittedName>
        <fullName evidence="3">Carbon-nitrogen hydrolase family protein</fullName>
    </submittedName>
</protein>
<dbReference type="Pfam" id="PF00795">
    <property type="entry name" value="CN_hydrolase"/>
    <property type="match status" value="1"/>
</dbReference>
<evidence type="ECO:0000256" key="1">
    <source>
        <dbReference type="ARBA" id="ARBA00022801"/>
    </source>
</evidence>
<dbReference type="PANTHER" id="PTHR43674">
    <property type="entry name" value="NITRILASE C965.09-RELATED"/>
    <property type="match status" value="1"/>
</dbReference>
<dbReference type="PANTHER" id="PTHR43674:SF16">
    <property type="entry name" value="CARBON-NITROGEN FAMILY, PUTATIVE (AFU_ORTHOLOGUE AFUA_5G02350)-RELATED"/>
    <property type="match status" value="1"/>
</dbReference>
<proteinExistence type="predicted"/>
<evidence type="ECO:0000313" key="3">
    <source>
        <dbReference type="EMBL" id="MCD2194402.1"/>
    </source>
</evidence>
<dbReference type="SUPFAM" id="SSF56317">
    <property type="entry name" value="Carbon-nitrogen hydrolase"/>
    <property type="match status" value="1"/>
</dbReference>
<accession>A0ABS8P809</accession>
<gene>
    <name evidence="3" type="ORF">LQ327_13570</name>
</gene>
<dbReference type="Gene3D" id="3.60.110.10">
    <property type="entry name" value="Carbon-nitrogen hydrolase"/>
    <property type="match status" value="1"/>
</dbReference>
<dbReference type="PROSITE" id="PS50263">
    <property type="entry name" value="CN_HYDROLASE"/>
    <property type="match status" value="1"/>
</dbReference>
<keyword evidence="1 3" id="KW-0378">Hydrolase</keyword>
<keyword evidence="4" id="KW-1185">Reference proteome</keyword>
<evidence type="ECO:0000313" key="4">
    <source>
        <dbReference type="Proteomes" id="UP001199469"/>
    </source>
</evidence>
<dbReference type="InterPro" id="IPR036526">
    <property type="entry name" value="C-N_Hydrolase_sf"/>
</dbReference>
<sequence>MTLTFAAAAEGFVRDLDEDFRRIEKLVGQAREADADLLALPEAALGGYLSSLNGDHDDEPPQLDRDGPEIARLVDLAGDMVITAGYCERGDDASQGRPYNSCVAVTGTGVLGGHRKVHQPLNENNSYAAGDRFAAFDSPVGRMGMMICYDKAFPEAARALAVDGARVVVCMSAWPASRTNRAPVLADDRWTRRFDLFDRARALENQIVWVSANQAGEFGTMQLVASAKIVDPGGEVLATTGTEAGLAVASIDVDDSVDSARRFMGHLRDMRLGSYGASGATGENYGASGATAPLSA</sequence>
<comment type="caution">
    <text evidence="3">The sequence shown here is derived from an EMBL/GenBank/DDBJ whole genome shotgun (WGS) entry which is preliminary data.</text>
</comment>